<proteinExistence type="predicted"/>
<organism evidence="1 2">
    <name type="scientific">Parvimonas micra ATCC 33270</name>
    <dbReference type="NCBI Taxonomy" id="411465"/>
    <lineage>
        <taxon>Bacteria</taxon>
        <taxon>Bacillati</taxon>
        <taxon>Bacillota</taxon>
        <taxon>Tissierellia</taxon>
        <taxon>Tissierellales</taxon>
        <taxon>Peptoniphilaceae</taxon>
        <taxon>Parvimonas</taxon>
    </lineage>
</organism>
<dbReference type="AlphaFoldDB" id="A8SJX1"/>
<dbReference type="EMBL" id="ABEE02000016">
    <property type="protein sequence ID" value="EDP23935.1"/>
    <property type="molecule type" value="Genomic_DNA"/>
</dbReference>
<protein>
    <submittedName>
        <fullName evidence="1">Uncharacterized protein</fullName>
    </submittedName>
</protein>
<evidence type="ECO:0000313" key="1">
    <source>
        <dbReference type="EMBL" id="EDP23935.1"/>
    </source>
</evidence>
<evidence type="ECO:0000313" key="2">
    <source>
        <dbReference type="Proteomes" id="UP000003162"/>
    </source>
</evidence>
<sequence length="34" mass="4081">MLLFNLSENGNFTIKNFKFLYKNNKKTICRKAKL</sequence>
<reference evidence="1 2" key="1">
    <citation type="submission" date="2007-09" db="EMBL/GenBank/DDBJ databases">
        <title>Draft genome sequence of Peptostreptococcus micros (ATCC 33270).</title>
        <authorList>
            <person name="Sudarsanam P."/>
            <person name="Ley R."/>
            <person name="Guruge J."/>
            <person name="Turnbaugh P.J."/>
            <person name="Mahowald M."/>
            <person name="Liep D."/>
            <person name="Gordon J."/>
        </authorList>
    </citation>
    <scope>NUCLEOTIDE SEQUENCE [LARGE SCALE GENOMIC DNA]</scope>
    <source>
        <strain evidence="1 2">ATCC 33270</strain>
    </source>
</reference>
<dbReference type="Proteomes" id="UP000003162">
    <property type="component" value="Unassembled WGS sequence"/>
</dbReference>
<reference evidence="1 2" key="2">
    <citation type="submission" date="2007-09" db="EMBL/GenBank/DDBJ databases">
        <authorList>
            <person name="Fulton L."/>
            <person name="Clifton S."/>
            <person name="Fulton B."/>
            <person name="Xu J."/>
            <person name="Minx P."/>
            <person name="Pepin K.H."/>
            <person name="Johnson M."/>
            <person name="Thiruvilangam P."/>
            <person name="Bhonagiri V."/>
            <person name="Nash W.E."/>
            <person name="Mardis E.R."/>
            <person name="Wilson R.K."/>
        </authorList>
    </citation>
    <scope>NUCLEOTIDE SEQUENCE [LARGE SCALE GENOMIC DNA]</scope>
    <source>
        <strain evidence="1 2">ATCC 33270</strain>
    </source>
</reference>
<dbReference type="HOGENOM" id="CLU_3375132_0_0_9"/>
<accession>A8SJX1</accession>
<gene>
    <name evidence="1" type="ORF">PEPMIC_00514</name>
</gene>
<name>A8SJX1_9FIRM</name>
<comment type="caution">
    <text evidence="1">The sequence shown here is derived from an EMBL/GenBank/DDBJ whole genome shotgun (WGS) entry which is preliminary data.</text>
</comment>